<sequence length="83" mass="9014">MAPTFEVSSENVVNLPIELAGIQSHPDVNLSHLEKKTHHPEILTSDPVDIQESIRLDWMNTPASSSHPSPGGHPDRVSTPISS</sequence>
<comment type="caution">
    <text evidence="2">The sequence shown here is derived from an EMBL/GenBank/DDBJ whole genome shotgun (WGS) entry which is preliminary data.</text>
</comment>
<gene>
    <name evidence="2" type="ORF">Nepgr_002994</name>
</gene>
<dbReference type="Proteomes" id="UP001279734">
    <property type="component" value="Unassembled WGS sequence"/>
</dbReference>
<protein>
    <submittedName>
        <fullName evidence="2">Uncharacterized protein</fullName>
    </submittedName>
</protein>
<evidence type="ECO:0000313" key="2">
    <source>
        <dbReference type="EMBL" id="GMH01155.1"/>
    </source>
</evidence>
<name>A0AAD3XD31_NEPGR</name>
<reference evidence="2" key="1">
    <citation type="submission" date="2023-05" db="EMBL/GenBank/DDBJ databases">
        <title>Nepenthes gracilis genome sequencing.</title>
        <authorList>
            <person name="Fukushima K."/>
        </authorList>
    </citation>
    <scope>NUCLEOTIDE SEQUENCE</scope>
    <source>
        <strain evidence="2">SING2019-196</strain>
    </source>
</reference>
<feature type="compositionally biased region" description="Low complexity" evidence="1">
    <location>
        <begin position="62"/>
        <end position="72"/>
    </location>
</feature>
<dbReference type="EMBL" id="BSYO01000002">
    <property type="protein sequence ID" value="GMH01155.1"/>
    <property type="molecule type" value="Genomic_DNA"/>
</dbReference>
<proteinExistence type="predicted"/>
<evidence type="ECO:0000256" key="1">
    <source>
        <dbReference type="SAM" id="MobiDB-lite"/>
    </source>
</evidence>
<feature type="region of interest" description="Disordered" evidence="1">
    <location>
        <begin position="59"/>
        <end position="83"/>
    </location>
</feature>
<evidence type="ECO:0000313" key="3">
    <source>
        <dbReference type="Proteomes" id="UP001279734"/>
    </source>
</evidence>
<keyword evidence="3" id="KW-1185">Reference proteome</keyword>
<accession>A0AAD3XD31</accession>
<dbReference type="AlphaFoldDB" id="A0AAD3XD31"/>
<organism evidence="2 3">
    <name type="scientific">Nepenthes gracilis</name>
    <name type="common">Slender pitcher plant</name>
    <dbReference type="NCBI Taxonomy" id="150966"/>
    <lineage>
        <taxon>Eukaryota</taxon>
        <taxon>Viridiplantae</taxon>
        <taxon>Streptophyta</taxon>
        <taxon>Embryophyta</taxon>
        <taxon>Tracheophyta</taxon>
        <taxon>Spermatophyta</taxon>
        <taxon>Magnoliopsida</taxon>
        <taxon>eudicotyledons</taxon>
        <taxon>Gunneridae</taxon>
        <taxon>Pentapetalae</taxon>
        <taxon>Caryophyllales</taxon>
        <taxon>Nepenthaceae</taxon>
        <taxon>Nepenthes</taxon>
    </lineage>
</organism>